<evidence type="ECO:0000313" key="2">
    <source>
        <dbReference type="EMBL" id="MFB9775257.1"/>
    </source>
</evidence>
<reference evidence="2 3" key="1">
    <citation type="submission" date="2024-09" db="EMBL/GenBank/DDBJ databases">
        <authorList>
            <person name="Sun Q."/>
            <person name="Mori K."/>
        </authorList>
    </citation>
    <scope>NUCLEOTIDE SEQUENCE [LARGE SCALE GENOMIC DNA]</scope>
    <source>
        <strain evidence="2 3">JCM 11683</strain>
    </source>
</reference>
<dbReference type="InterPro" id="IPR003593">
    <property type="entry name" value="AAA+_ATPase"/>
</dbReference>
<organism evidence="2 3">
    <name type="scientific">Brevibacterium otitidis</name>
    <dbReference type="NCBI Taxonomy" id="53364"/>
    <lineage>
        <taxon>Bacteria</taxon>
        <taxon>Bacillati</taxon>
        <taxon>Actinomycetota</taxon>
        <taxon>Actinomycetes</taxon>
        <taxon>Micrococcales</taxon>
        <taxon>Brevibacteriaceae</taxon>
        <taxon>Brevibacterium</taxon>
    </lineage>
</organism>
<feature type="domain" description="AAA+ ATPase" evidence="1">
    <location>
        <begin position="2"/>
        <end position="119"/>
    </location>
</feature>
<sequence>MRMQRVAVVGSSGSGKTTVARQLAKILGAPYVELDAVHWKPNWTPADPAEIRRRVQQEVAHDTWVIDGNYQSIVGSLIWDRADTVVWVNPSRVRSTWRVIRRTIRRARSREELWNGNRESWSGLFFWRGEESIVWWAWHAHPVRQSRYEAAMNNPKNAHLTFHRLRTPGHVRQFLTAAEHRA</sequence>
<comment type="caution">
    <text evidence="2">The sequence shown here is derived from an EMBL/GenBank/DDBJ whole genome shotgun (WGS) entry which is preliminary data.</text>
</comment>
<dbReference type="PANTHER" id="PTHR37816">
    <property type="entry name" value="YALI0E33011P"/>
    <property type="match status" value="1"/>
</dbReference>
<dbReference type="Proteomes" id="UP001589707">
    <property type="component" value="Unassembled WGS sequence"/>
</dbReference>
<accession>A0ABV5WYH7</accession>
<gene>
    <name evidence="2" type="ORF">ACFFN1_02335</name>
</gene>
<proteinExistence type="predicted"/>
<dbReference type="PANTHER" id="PTHR37816:SF1">
    <property type="entry name" value="TOXIN"/>
    <property type="match status" value="1"/>
</dbReference>
<dbReference type="InterPro" id="IPR052922">
    <property type="entry name" value="Cytidylate_Kinase-2"/>
</dbReference>
<dbReference type="RefSeq" id="WP_217007642.1">
    <property type="nucleotide sequence ID" value="NZ_JBHMAU010000022.1"/>
</dbReference>
<name>A0ABV5WYH7_9MICO</name>
<dbReference type="EMBL" id="JBHMAU010000022">
    <property type="protein sequence ID" value="MFB9775257.1"/>
    <property type="molecule type" value="Genomic_DNA"/>
</dbReference>
<dbReference type="SMART" id="SM00382">
    <property type="entry name" value="AAA"/>
    <property type="match status" value="1"/>
</dbReference>
<evidence type="ECO:0000259" key="1">
    <source>
        <dbReference type="SMART" id="SM00382"/>
    </source>
</evidence>
<keyword evidence="3" id="KW-1185">Reference proteome</keyword>
<dbReference type="Pfam" id="PF13671">
    <property type="entry name" value="AAA_33"/>
    <property type="match status" value="1"/>
</dbReference>
<evidence type="ECO:0000313" key="3">
    <source>
        <dbReference type="Proteomes" id="UP001589707"/>
    </source>
</evidence>
<protein>
    <submittedName>
        <fullName evidence="2">AAA family ATPase</fullName>
    </submittedName>
</protein>